<name>A0A7W6W2T6_9HYPH</name>
<evidence type="ECO:0000256" key="1">
    <source>
        <dbReference type="SAM" id="MobiDB-lite"/>
    </source>
</evidence>
<dbReference type="AlphaFoldDB" id="A0A7W6W2T6"/>
<dbReference type="Proteomes" id="UP000540909">
    <property type="component" value="Unassembled WGS sequence"/>
</dbReference>
<proteinExistence type="predicted"/>
<evidence type="ECO:0000313" key="3">
    <source>
        <dbReference type="Proteomes" id="UP000540909"/>
    </source>
</evidence>
<gene>
    <name evidence="2" type="ORF">GGD57_000282</name>
</gene>
<protein>
    <submittedName>
        <fullName evidence="2">Uncharacterized protein</fullName>
    </submittedName>
</protein>
<sequence length="119" mass="13088">MRSLGANWRSRDAGSANKREAPSSSRNGPDLDPVLNETKQQILPLDGGYFRSQETLSKASGILSDLWNDEACRSAERAKVRETEALIATVAKRPPRRRNSTPSRFSGVRSSKTLSLTAE</sequence>
<evidence type="ECO:0000313" key="2">
    <source>
        <dbReference type="EMBL" id="MBB4233744.1"/>
    </source>
</evidence>
<feature type="region of interest" description="Disordered" evidence="1">
    <location>
        <begin position="92"/>
        <end position="119"/>
    </location>
</feature>
<organism evidence="2 3">
    <name type="scientific">Rhizobium esperanzae</name>
    <dbReference type="NCBI Taxonomy" id="1967781"/>
    <lineage>
        <taxon>Bacteria</taxon>
        <taxon>Pseudomonadati</taxon>
        <taxon>Pseudomonadota</taxon>
        <taxon>Alphaproteobacteria</taxon>
        <taxon>Hyphomicrobiales</taxon>
        <taxon>Rhizobiaceae</taxon>
        <taxon>Rhizobium/Agrobacterium group</taxon>
        <taxon>Rhizobium</taxon>
    </lineage>
</organism>
<feature type="region of interest" description="Disordered" evidence="1">
    <location>
        <begin position="1"/>
        <end position="36"/>
    </location>
</feature>
<dbReference type="EMBL" id="JACIFY010000001">
    <property type="protein sequence ID" value="MBB4233744.1"/>
    <property type="molecule type" value="Genomic_DNA"/>
</dbReference>
<accession>A0A7W6W2T6</accession>
<comment type="caution">
    <text evidence="2">The sequence shown here is derived from an EMBL/GenBank/DDBJ whole genome shotgun (WGS) entry which is preliminary data.</text>
</comment>
<feature type="compositionally biased region" description="Basic and acidic residues" evidence="1">
    <location>
        <begin position="9"/>
        <end position="21"/>
    </location>
</feature>
<dbReference type="RefSeq" id="WP_184466136.1">
    <property type="nucleotide sequence ID" value="NZ_JACIFY010000001.1"/>
</dbReference>
<reference evidence="2 3" key="1">
    <citation type="submission" date="2020-08" db="EMBL/GenBank/DDBJ databases">
        <title>Genomic Encyclopedia of Type Strains, Phase IV (KMG-V): Genome sequencing to study the core and pangenomes of soil and plant-associated prokaryotes.</title>
        <authorList>
            <person name="Whitman W."/>
        </authorList>
    </citation>
    <scope>NUCLEOTIDE SEQUENCE [LARGE SCALE GENOMIC DNA]</scope>
    <source>
        <strain evidence="2 3">SEMIA 4089</strain>
    </source>
</reference>
<feature type="compositionally biased region" description="Polar residues" evidence="1">
    <location>
        <begin position="108"/>
        <end position="119"/>
    </location>
</feature>